<name>A0A5B7J5P4_PORTR</name>
<evidence type="ECO:0000256" key="1">
    <source>
        <dbReference type="SAM" id="MobiDB-lite"/>
    </source>
</evidence>
<feature type="region of interest" description="Disordered" evidence="1">
    <location>
        <begin position="21"/>
        <end position="44"/>
    </location>
</feature>
<sequence>MRAWSVGGSAHGWSGEAVWPYTAEEQRDRERQGHEGDTYYGPRTPNPLVSHVAWQRLRLSQCLHR</sequence>
<dbReference type="Proteomes" id="UP000324222">
    <property type="component" value="Unassembled WGS sequence"/>
</dbReference>
<reference evidence="2 3" key="1">
    <citation type="submission" date="2019-05" db="EMBL/GenBank/DDBJ databases">
        <title>Another draft genome of Portunus trituberculatus and its Hox gene families provides insights of decapod evolution.</title>
        <authorList>
            <person name="Jeong J.-H."/>
            <person name="Song I."/>
            <person name="Kim S."/>
            <person name="Choi T."/>
            <person name="Kim D."/>
            <person name="Ryu S."/>
            <person name="Kim W."/>
        </authorList>
    </citation>
    <scope>NUCLEOTIDE SEQUENCE [LARGE SCALE GENOMIC DNA]</scope>
    <source>
        <tissue evidence="2">Muscle</tissue>
    </source>
</reference>
<keyword evidence="3" id="KW-1185">Reference proteome</keyword>
<gene>
    <name evidence="2" type="ORF">E2C01_084773</name>
</gene>
<accession>A0A5B7J5P4</accession>
<evidence type="ECO:0000313" key="3">
    <source>
        <dbReference type="Proteomes" id="UP000324222"/>
    </source>
</evidence>
<organism evidence="2 3">
    <name type="scientific">Portunus trituberculatus</name>
    <name type="common">Swimming crab</name>
    <name type="synonym">Neptunus trituberculatus</name>
    <dbReference type="NCBI Taxonomy" id="210409"/>
    <lineage>
        <taxon>Eukaryota</taxon>
        <taxon>Metazoa</taxon>
        <taxon>Ecdysozoa</taxon>
        <taxon>Arthropoda</taxon>
        <taxon>Crustacea</taxon>
        <taxon>Multicrustacea</taxon>
        <taxon>Malacostraca</taxon>
        <taxon>Eumalacostraca</taxon>
        <taxon>Eucarida</taxon>
        <taxon>Decapoda</taxon>
        <taxon>Pleocyemata</taxon>
        <taxon>Brachyura</taxon>
        <taxon>Eubrachyura</taxon>
        <taxon>Portunoidea</taxon>
        <taxon>Portunidae</taxon>
        <taxon>Portuninae</taxon>
        <taxon>Portunus</taxon>
    </lineage>
</organism>
<protein>
    <submittedName>
        <fullName evidence="2">Uncharacterized protein</fullName>
    </submittedName>
</protein>
<dbReference type="AlphaFoldDB" id="A0A5B7J5P4"/>
<dbReference type="EMBL" id="VSRR010082273">
    <property type="protein sequence ID" value="MPC89813.1"/>
    <property type="molecule type" value="Genomic_DNA"/>
</dbReference>
<comment type="caution">
    <text evidence="2">The sequence shown here is derived from an EMBL/GenBank/DDBJ whole genome shotgun (WGS) entry which is preliminary data.</text>
</comment>
<proteinExistence type="predicted"/>
<feature type="compositionally biased region" description="Basic and acidic residues" evidence="1">
    <location>
        <begin position="24"/>
        <end position="37"/>
    </location>
</feature>
<evidence type="ECO:0000313" key="2">
    <source>
        <dbReference type="EMBL" id="MPC89813.1"/>
    </source>
</evidence>